<evidence type="ECO:0000313" key="2">
    <source>
        <dbReference type="Proteomes" id="UP001264980"/>
    </source>
</evidence>
<dbReference type="RefSeq" id="WP_309993289.1">
    <property type="nucleotide sequence ID" value="NZ_JAVDTI010000011.1"/>
</dbReference>
<evidence type="ECO:0008006" key="3">
    <source>
        <dbReference type="Google" id="ProtNLM"/>
    </source>
</evidence>
<reference evidence="1 2" key="1">
    <citation type="submission" date="2023-07" db="EMBL/GenBank/DDBJ databases">
        <title>Sorghum-associated microbial communities from plants grown in Nebraska, USA.</title>
        <authorList>
            <person name="Schachtman D."/>
        </authorList>
    </citation>
    <scope>NUCLEOTIDE SEQUENCE [LARGE SCALE GENOMIC DNA]</scope>
    <source>
        <strain evidence="1 2">BE57</strain>
    </source>
</reference>
<dbReference type="Proteomes" id="UP001264980">
    <property type="component" value="Unassembled WGS sequence"/>
</dbReference>
<accession>A0ABU1R869</accession>
<keyword evidence="2" id="KW-1185">Reference proteome</keyword>
<dbReference type="EMBL" id="JAVDTI010000011">
    <property type="protein sequence ID" value="MDR6809601.1"/>
    <property type="molecule type" value="Genomic_DNA"/>
</dbReference>
<gene>
    <name evidence="1" type="ORF">J2W84_006677</name>
</gene>
<evidence type="ECO:0000313" key="1">
    <source>
        <dbReference type="EMBL" id="MDR6809601.1"/>
    </source>
</evidence>
<name>A0ABU1R869_9BACT</name>
<protein>
    <recommendedName>
        <fullName evidence="3">Sensor of ECF-type sigma factor</fullName>
    </recommendedName>
</protein>
<proteinExistence type="predicted"/>
<sequence length="150" mass="17670">MGIRNIHKKSISVRLIAILLLGLTDASGQPKMSAERQRLSDIKISLISNRLNLSAEQSTKFWPVYNEYSVKRREIHREIRQIISYKKPIAVSEIYSSKDIVKIHQLKQNELDLDKQYQQRFLEIISVNQLGELYLTETAYRKMLLKRLKR</sequence>
<comment type="caution">
    <text evidence="1">The sequence shown here is derived from an EMBL/GenBank/DDBJ whole genome shotgun (WGS) entry which is preliminary data.</text>
</comment>
<organism evidence="1 2">
    <name type="scientific">Dyadobacter fermentans</name>
    <dbReference type="NCBI Taxonomy" id="94254"/>
    <lineage>
        <taxon>Bacteria</taxon>
        <taxon>Pseudomonadati</taxon>
        <taxon>Bacteroidota</taxon>
        <taxon>Cytophagia</taxon>
        <taxon>Cytophagales</taxon>
        <taxon>Spirosomataceae</taxon>
        <taxon>Dyadobacter</taxon>
    </lineage>
</organism>